<name>Q67G40_9ACTN</name>
<organism evidence="1">
    <name type="scientific">Streptomyces griseoruber</name>
    <dbReference type="NCBI Taxonomy" id="1943"/>
    <lineage>
        <taxon>Bacteria</taxon>
        <taxon>Bacillati</taxon>
        <taxon>Actinomycetota</taxon>
        <taxon>Actinomycetes</taxon>
        <taxon>Kitasatosporales</taxon>
        <taxon>Streptomycetaceae</taxon>
        <taxon>Streptomyces</taxon>
    </lineage>
</organism>
<accession>Q67G40</accession>
<reference evidence="1" key="1">
    <citation type="journal article" date="2004" name="Chem. Biol.">
        <title>The hedamycin locus implicates a novel aromatic PKS priming mechanism.</title>
        <authorList>
            <person name="Bililign T."/>
            <person name="Hyun C.G."/>
            <person name="Williams J.S."/>
            <person name="Czisny A.M."/>
            <person name="Thorson J.S."/>
        </authorList>
    </citation>
    <scope>NUCLEOTIDE SEQUENCE</scope>
</reference>
<proteinExistence type="predicted"/>
<dbReference type="AlphaFoldDB" id="Q67G40"/>
<dbReference type="InterPro" id="IPR009351">
    <property type="entry name" value="AlkZ-like"/>
</dbReference>
<protein>
    <recommendedName>
        <fullName evidence="2">Winged helix DNA-binding domain-containing protein</fullName>
    </recommendedName>
</protein>
<dbReference type="EMBL" id="AY196994">
    <property type="protein sequence ID" value="AAP85352.1"/>
    <property type="molecule type" value="Genomic_DNA"/>
</dbReference>
<evidence type="ECO:0000313" key="1">
    <source>
        <dbReference type="EMBL" id="AAP85352.1"/>
    </source>
</evidence>
<sequence length="364" mass="40643">MQLGLTRHSLNRATLARQSLLARTDSTPLEVITLLAGLQAQDPEPPYYGLWNRIDNFHQDDLTRLLEERRVVRSTLYRGTQHLVTAEDYVWLRPALQPMLDRWQRGAWGKVTAGIDLSELAGAVRELLGDGQLSRPELAAALADRWPGRDPVGLARSAQALLAIVHPAPDGTWGRRGTTPFMLAEQWLGRPLAADPPVDRLVLRHLAAFGPATVRDVQAWSGMTRLREVVDRLRPELKVFHGSEGQELFDLPDAPRPGPDVPAPVRFLALLDNVVLAYADRTRMLSDDRRVPVSLEPALSVNGFVHGLWRVRRDRGSRAVLRIKLFEPLPPGAEADVTEEGTRLLRFAAPDAGAYDIEIRDGWR</sequence>
<dbReference type="PANTHER" id="PTHR38479">
    <property type="entry name" value="LMO0824 PROTEIN"/>
    <property type="match status" value="1"/>
</dbReference>
<dbReference type="PANTHER" id="PTHR38479:SF2">
    <property type="entry name" value="WINGED HELIX DNA-BINDING DOMAIN-CONTAINING PROTEIN"/>
    <property type="match status" value="1"/>
</dbReference>
<dbReference type="Pfam" id="PF06224">
    <property type="entry name" value="AlkZ-like"/>
    <property type="match status" value="1"/>
</dbReference>
<evidence type="ECO:0008006" key="2">
    <source>
        <dbReference type="Google" id="ProtNLM"/>
    </source>
</evidence>